<reference evidence="5 6" key="1">
    <citation type="submission" date="2023-08" db="EMBL/GenBank/DDBJ databases">
        <title>Genome sequence of Thermaerobacter compostii strain Ins1, a spore-forming filamentous bacterium isolated from a deep geothermal reservoir.</title>
        <authorList>
            <person name="Bregnard D."/>
            <person name="Gonzalez D."/>
            <person name="Junier P."/>
        </authorList>
    </citation>
    <scope>NUCLEOTIDE SEQUENCE [LARGE SCALE GENOMIC DNA]</scope>
    <source>
        <strain evidence="5 6">Ins1</strain>
    </source>
</reference>
<dbReference type="Gene3D" id="3.40.250.10">
    <property type="entry name" value="Rhodanese-like domain"/>
    <property type="match status" value="2"/>
</dbReference>
<organism evidence="5 6">
    <name type="scientific">Thermaerobacter composti</name>
    <dbReference type="NCBI Taxonomy" id="554949"/>
    <lineage>
        <taxon>Bacteria</taxon>
        <taxon>Bacillati</taxon>
        <taxon>Bacillota</taxon>
        <taxon>Clostridia</taxon>
        <taxon>Eubacteriales</taxon>
        <taxon>Clostridiales Family XVII. Incertae Sedis</taxon>
        <taxon>Thermaerobacter</taxon>
    </lineage>
</organism>
<accession>A0ABZ0QMP8</accession>
<dbReference type="InterPro" id="IPR051126">
    <property type="entry name" value="Thiosulfate_sulfurtransferase"/>
</dbReference>
<sequence>MSEAVEKVFQERGYAHPEVLVSTQWVADHLDELTDPNSTKYRLVEADEDVTLYDAGHIPGAVKIDWQTDLQDPVVRDYLSPEQFAKLMSEKGIDNDTTVIFYGDKNNWWAAYTFWVFQLFGHKNLKIMDGGRAKWEAEGRPLTKEVPRFPKTNYKAVTRYDPYIRAFKEDVFRHIEFGKPLIDVRSPEEYSGKLLHMENYPQEGAQRGGHIKGAKNVPWAKAVNPDGTFKSADQLRKIYLEEQGLKPDDDIIVYCRIGERSSHTWFALKYLLGFERVRNYDGSWTEWGNLVRAPIER</sequence>
<dbReference type="PROSITE" id="PS50206">
    <property type="entry name" value="RHODANESE_3"/>
    <property type="match status" value="2"/>
</dbReference>
<gene>
    <name evidence="5" type="ORF">Q5761_10340</name>
</gene>
<evidence type="ECO:0000256" key="1">
    <source>
        <dbReference type="ARBA" id="ARBA00022737"/>
    </source>
</evidence>
<dbReference type="CDD" id="cd01449">
    <property type="entry name" value="TST_Repeat_2"/>
    <property type="match status" value="1"/>
</dbReference>
<dbReference type="GO" id="GO:0016740">
    <property type="term" value="F:transferase activity"/>
    <property type="evidence" value="ECO:0007669"/>
    <property type="project" value="UniProtKB-KW"/>
</dbReference>
<keyword evidence="1" id="KW-0677">Repeat</keyword>
<comment type="catalytic activity">
    <reaction evidence="2">
        <text>thiosulfate + hydrogen cyanide = thiocyanate + sulfite + 2 H(+)</text>
        <dbReference type="Rhea" id="RHEA:16881"/>
        <dbReference type="ChEBI" id="CHEBI:15378"/>
        <dbReference type="ChEBI" id="CHEBI:17359"/>
        <dbReference type="ChEBI" id="CHEBI:18022"/>
        <dbReference type="ChEBI" id="CHEBI:18407"/>
        <dbReference type="ChEBI" id="CHEBI:33542"/>
        <dbReference type="EC" id="2.8.1.1"/>
    </reaction>
</comment>
<dbReference type="InterPro" id="IPR001763">
    <property type="entry name" value="Rhodanese-like_dom"/>
</dbReference>
<dbReference type="CDD" id="cd01448">
    <property type="entry name" value="TST_Repeat_1"/>
    <property type="match status" value="1"/>
</dbReference>
<dbReference type="PANTHER" id="PTHR43855:SF1">
    <property type="entry name" value="THIOSULFATE SULFURTRANSFERASE"/>
    <property type="match status" value="1"/>
</dbReference>
<dbReference type="PANTHER" id="PTHR43855">
    <property type="entry name" value="THIOSULFATE SULFURTRANSFERASE"/>
    <property type="match status" value="1"/>
</dbReference>
<dbReference type="PROSITE" id="PS00380">
    <property type="entry name" value="RHODANESE_1"/>
    <property type="match status" value="1"/>
</dbReference>
<dbReference type="SMART" id="SM00450">
    <property type="entry name" value="RHOD"/>
    <property type="match status" value="2"/>
</dbReference>
<keyword evidence="3 5" id="KW-0808">Transferase</keyword>
<evidence type="ECO:0000313" key="5">
    <source>
        <dbReference type="EMBL" id="WPD18749.1"/>
    </source>
</evidence>
<dbReference type="RefSeq" id="WP_318750543.1">
    <property type="nucleotide sequence ID" value="NZ_CP132508.1"/>
</dbReference>
<dbReference type="SUPFAM" id="SSF52821">
    <property type="entry name" value="Rhodanese/Cell cycle control phosphatase"/>
    <property type="match status" value="2"/>
</dbReference>
<keyword evidence="6" id="KW-1185">Reference proteome</keyword>
<dbReference type="InterPro" id="IPR036873">
    <property type="entry name" value="Rhodanese-like_dom_sf"/>
</dbReference>
<evidence type="ECO:0000313" key="6">
    <source>
        <dbReference type="Proteomes" id="UP001304683"/>
    </source>
</evidence>
<dbReference type="Pfam" id="PF00581">
    <property type="entry name" value="Rhodanese"/>
    <property type="match status" value="2"/>
</dbReference>
<feature type="domain" description="Rhodanese" evidence="4">
    <location>
        <begin position="181"/>
        <end position="296"/>
    </location>
</feature>
<dbReference type="Proteomes" id="UP001304683">
    <property type="component" value="Chromosome"/>
</dbReference>
<evidence type="ECO:0000259" key="4">
    <source>
        <dbReference type="PROSITE" id="PS50206"/>
    </source>
</evidence>
<dbReference type="EMBL" id="CP132508">
    <property type="protein sequence ID" value="WPD18749.1"/>
    <property type="molecule type" value="Genomic_DNA"/>
</dbReference>
<dbReference type="PROSITE" id="PS00683">
    <property type="entry name" value="RHODANESE_2"/>
    <property type="match status" value="1"/>
</dbReference>
<evidence type="ECO:0000256" key="3">
    <source>
        <dbReference type="RuleBase" id="RU000507"/>
    </source>
</evidence>
<dbReference type="InterPro" id="IPR001307">
    <property type="entry name" value="Thiosulphate_STrfase_CS"/>
</dbReference>
<feature type="domain" description="Rhodanese" evidence="4">
    <location>
        <begin position="37"/>
        <end position="144"/>
    </location>
</feature>
<evidence type="ECO:0000256" key="2">
    <source>
        <dbReference type="ARBA" id="ARBA00047549"/>
    </source>
</evidence>
<name>A0ABZ0QMP8_9FIRM</name>
<proteinExistence type="predicted"/>
<protein>
    <recommendedName>
        <fullName evidence="3">Sulfurtransferase</fullName>
    </recommendedName>
</protein>